<reference evidence="2" key="1">
    <citation type="submission" date="2021-06" db="EMBL/GenBank/DDBJ databases">
        <authorList>
            <person name="Kallberg Y."/>
            <person name="Tangrot J."/>
            <person name="Rosling A."/>
        </authorList>
    </citation>
    <scope>NUCLEOTIDE SEQUENCE</scope>
    <source>
        <strain evidence="2">UK204</strain>
    </source>
</reference>
<evidence type="ECO:0000256" key="1">
    <source>
        <dbReference type="SAM" id="Phobius"/>
    </source>
</evidence>
<gene>
    <name evidence="2" type="ORF">FCALED_LOCUS6340</name>
</gene>
<dbReference type="EMBL" id="CAJVPQ010001487">
    <property type="protein sequence ID" value="CAG8555615.1"/>
    <property type="molecule type" value="Genomic_DNA"/>
</dbReference>
<feature type="transmembrane region" description="Helical" evidence="1">
    <location>
        <begin position="12"/>
        <end position="34"/>
    </location>
</feature>
<feature type="transmembrane region" description="Helical" evidence="1">
    <location>
        <begin position="87"/>
        <end position="109"/>
    </location>
</feature>
<keyword evidence="1" id="KW-1133">Transmembrane helix</keyword>
<dbReference type="Proteomes" id="UP000789570">
    <property type="component" value="Unassembled WGS sequence"/>
</dbReference>
<evidence type="ECO:0000313" key="2">
    <source>
        <dbReference type="EMBL" id="CAG8555615.1"/>
    </source>
</evidence>
<keyword evidence="1" id="KW-0812">Transmembrane</keyword>
<dbReference type="AlphaFoldDB" id="A0A9N9B806"/>
<dbReference type="OrthoDB" id="2444059at2759"/>
<accession>A0A9N9B806</accession>
<organism evidence="2 3">
    <name type="scientific">Funneliformis caledonium</name>
    <dbReference type="NCBI Taxonomy" id="1117310"/>
    <lineage>
        <taxon>Eukaryota</taxon>
        <taxon>Fungi</taxon>
        <taxon>Fungi incertae sedis</taxon>
        <taxon>Mucoromycota</taxon>
        <taxon>Glomeromycotina</taxon>
        <taxon>Glomeromycetes</taxon>
        <taxon>Glomerales</taxon>
        <taxon>Glomeraceae</taxon>
        <taxon>Funneliformis</taxon>
    </lineage>
</organism>
<sequence length="293" mass="34012">MGYHAMVKYSTLAVVYISLQSISLFLLSCLMVVIIKSKSFFLKWTLLQLCVSAFMYGFTSLPPIIIYGNNLMARAFENPLCIIMQKVSLYFLYPLEFFSIALAFYLWHALYTMRIDFENRFSLPISIMIWIGTTIYNGMLLKSASHDKNWNVKPTSLSCKLSDNHDSFIGYYISSIILAFFTLLMTCHSTVILWRRWMNWRNRMNRTTAIRLGEAVRDEYMVTKFKIIKIASINSALIGTYLFLIFGTERKAAIFLPFYYVPPGTPHIQEIQIDELNKSFISQDDINIVIRVS</sequence>
<name>A0A9N9B806_9GLOM</name>
<evidence type="ECO:0000313" key="3">
    <source>
        <dbReference type="Proteomes" id="UP000789570"/>
    </source>
</evidence>
<keyword evidence="3" id="KW-1185">Reference proteome</keyword>
<protein>
    <submittedName>
        <fullName evidence="2">17794_t:CDS:1</fullName>
    </submittedName>
</protein>
<feature type="transmembrane region" description="Helical" evidence="1">
    <location>
        <begin position="171"/>
        <end position="194"/>
    </location>
</feature>
<feature type="transmembrane region" description="Helical" evidence="1">
    <location>
        <begin position="46"/>
        <end position="67"/>
    </location>
</feature>
<comment type="caution">
    <text evidence="2">The sequence shown here is derived from an EMBL/GenBank/DDBJ whole genome shotgun (WGS) entry which is preliminary data.</text>
</comment>
<proteinExistence type="predicted"/>
<keyword evidence="1" id="KW-0472">Membrane</keyword>
<feature type="transmembrane region" description="Helical" evidence="1">
    <location>
        <begin position="227"/>
        <end position="247"/>
    </location>
</feature>